<dbReference type="AlphaFoldDB" id="A0A8S1VJ95"/>
<accession>A0A8S1VJ95</accession>
<name>A0A8S1VJ95_PAROT</name>
<proteinExistence type="predicted"/>
<organism evidence="1 2">
    <name type="scientific">Paramecium octaurelia</name>
    <dbReference type="NCBI Taxonomy" id="43137"/>
    <lineage>
        <taxon>Eukaryota</taxon>
        <taxon>Sar</taxon>
        <taxon>Alveolata</taxon>
        <taxon>Ciliophora</taxon>
        <taxon>Intramacronucleata</taxon>
        <taxon>Oligohymenophorea</taxon>
        <taxon>Peniculida</taxon>
        <taxon>Parameciidae</taxon>
        <taxon>Paramecium</taxon>
    </lineage>
</organism>
<dbReference type="EMBL" id="CAJJDP010000063">
    <property type="protein sequence ID" value="CAD8174776.1"/>
    <property type="molecule type" value="Genomic_DNA"/>
</dbReference>
<evidence type="ECO:0000313" key="1">
    <source>
        <dbReference type="EMBL" id="CAD8174776.1"/>
    </source>
</evidence>
<dbReference type="Proteomes" id="UP000683925">
    <property type="component" value="Unassembled WGS sequence"/>
</dbReference>
<gene>
    <name evidence="1" type="ORF">POCTA_138.1.T0640153</name>
</gene>
<sequence length="45" mass="5222">MKYLDTYKQIEVAINFINSILIQLIKNCHLEEQVNGYGVCGSRFD</sequence>
<reference evidence="1" key="1">
    <citation type="submission" date="2021-01" db="EMBL/GenBank/DDBJ databases">
        <authorList>
            <consortium name="Genoscope - CEA"/>
            <person name="William W."/>
        </authorList>
    </citation>
    <scope>NUCLEOTIDE SEQUENCE</scope>
</reference>
<protein>
    <submittedName>
        <fullName evidence="1">Uncharacterized protein</fullName>
    </submittedName>
</protein>
<comment type="caution">
    <text evidence="1">The sequence shown here is derived from an EMBL/GenBank/DDBJ whole genome shotgun (WGS) entry which is preliminary data.</text>
</comment>
<evidence type="ECO:0000313" key="2">
    <source>
        <dbReference type="Proteomes" id="UP000683925"/>
    </source>
</evidence>
<keyword evidence="2" id="KW-1185">Reference proteome</keyword>